<proteinExistence type="inferred from homology"/>
<dbReference type="GO" id="GO:0005789">
    <property type="term" value="C:endoplasmic reticulum membrane"/>
    <property type="evidence" value="ECO:0007669"/>
    <property type="project" value="UniProtKB-SubCell"/>
</dbReference>
<evidence type="ECO:0000256" key="5">
    <source>
        <dbReference type="ARBA" id="ARBA00022824"/>
    </source>
</evidence>
<accession>A0ABD0Y128</accession>
<dbReference type="PANTHER" id="PTHR13117">
    <property type="entry name" value="ENDOPLASMIC RETICULUM MULTISPAN TRANSMEMBRANE PROTEIN-RELATED"/>
    <property type="match status" value="1"/>
</dbReference>
<evidence type="ECO:0000256" key="2">
    <source>
        <dbReference type="ARBA" id="ARBA00004922"/>
    </source>
</evidence>
<reference evidence="10 11" key="1">
    <citation type="submission" date="2024-07" db="EMBL/GenBank/DDBJ databases">
        <title>Chromosome-level genome assembly of the water stick insect Ranatra chinensis (Heteroptera: Nepidae).</title>
        <authorList>
            <person name="Liu X."/>
        </authorList>
    </citation>
    <scope>NUCLEOTIDE SEQUENCE [LARGE SCALE GENOMIC DNA]</scope>
    <source>
        <strain evidence="10">Cailab_2021Rc</strain>
        <tissue evidence="10">Muscle</tissue>
    </source>
</reference>
<comment type="pathway">
    <text evidence="2">Protein modification; protein glycosylation.</text>
</comment>
<keyword evidence="6 9" id="KW-1133">Transmembrane helix</keyword>
<feature type="transmembrane region" description="Helical" evidence="9">
    <location>
        <begin position="373"/>
        <end position="397"/>
    </location>
</feature>
<feature type="transmembrane region" description="Helical" evidence="9">
    <location>
        <begin position="335"/>
        <end position="353"/>
    </location>
</feature>
<keyword evidence="4 9" id="KW-0812">Transmembrane</keyword>
<feature type="transmembrane region" description="Helical" evidence="9">
    <location>
        <begin position="12"/>
        <end position="35"/>
    </location>
</feature>
<evidence type="ECO:0000256" key="7">
    <source>
        <dbReference type="ARBA" id="ARBA00023136"/>
    </source>
</evidence>
<evidence type="ECO:0000313" key="11">
    <source>
        <dbReference type="Proteomes" id="UP001558652"/>
    </source>
</evidence>
<dbReference type="PANTHER" id="PTHR13117:SF5">
    <property type="entry name" value="PROTEIN RFT1 HOMOLOG"/>
    <property type="match status" value="1"/>
</dbReference>
<comment type="subcellular location">
    <subcellularLocation>
        <location evidence="1 9">Endoplasmic reticulum membrane</location>
        <topology evidence="1 9">Multi-pass membrane protein</topology>
    </subcellularLocation>
</comment>
<feature type="transmembrane region" description="Helical" evidence="9">
    <location>
        <begin position="178"/>
        <end position="200"/>
    </location>
</feature>
<dbReference type="EMBL" id="JBFDAA010000016">
    <property type="protein sequence ID" value="KAL1117181.1"/>
    <property type="molecule type" value="Genomic_DNA"/>
</dbReference>
<evidence type="ECO:0000256" key="1">
    <source>
        <dbReference type="ARBA" id="ARBA00004477"/>
    </source>
</evidence>
<feature type="transmembrane region" description="Helical" evidence="9">
    <location>
        <begin position="409"/>
        <end position="429"/>
    </location>
</feature>
<evidence type="ECO:0000313" key="10">
    <source>
        <dbReference type="EMBL" id="KAL1117181.1"/>
    </source>
</evidence>
<dbReference type="AlphaFoldDB" id="A0ABD0Y128"/>
<name>A0ABD0Y128_9HEMI</name>
<evidence type="ECO:0000256" key="3">
    <source>
        <dbReference type="ARBA" id="ARBA00010288"/>
    </source>
</evidence>
<dbReference type="InterPro" id="IPR007594">
    <property type="entry name" value="RFT1"/>
</dbReference>
<feature type="transmembrane region" description="Helical" evidence="9">
    <location>
        <begin position="41"/>
        <end position="60"/>
    </location>
</feature>
<dbReference type="Pfam" id="PF04506">
    <property type="entry name" value="Rft-1"/>
    <property type="match status" value="1"/>
</dbReference>
<evidence type="ECO:0000256" key="4">
    <source>
        <dbReference type="ARBA" id="ARBA00022692"/>
    </source>
</evidence>
<comment type="caution">
    <text evidence="10">The sequence shown here is derived from an EMBL/GenBank/DDBJ whole genome shotgun (WGS) entry which is preliminary data.</text>
</comment>
<comment type="function">
    <text evidence="8 9">Intramembrane glycolipid transporter that operates in the biosynthetic pathway of dolichol-linked oligosaccharides, the glycan precursors employed in protein asparagine (N)-glycosylation. The sequential addition of sugars to dolichol pyrophosphate produces dolichol-linked oligosaccharides containing fourteen sugars, including two GlcNAcs, nine mannoses and three glucoses. Once assembled, the oligosaccharide is transferred from the lipid to nascent proteins by oligosaccharyltransferases. The assembly of dolichol-linked oligosaccharides begins on the cytosolic side of the endoplasmic reticulum membrane and finishes in its lumen. RFT1 could mediate the translocation of the cytosolically oriented intermediate DolPP-GlcNAc2Man5, produced by ALG11, into the ER lumen where dolichol-linked oligosaccharides assembly continues. However, the intramembrane lipid transporter activity could not be confirmed in vitro.</text>
</comment>
<protein>
    <recommendedName>
        <fullName evidence="9">Protein RFT1 homolog</fullName>
    </recommendedName>
</protein>
<evidence type="ECO:0000256" key="8">
    <source>
        <dbReference type="ARBA" id="ARBA00045912"/>
    </source>
</evidence>
<feature type="transmembrane region" description="Helical" evidence="9">
    <location>
        <begin position="81"/>
        <end position="104"/>
    </location>
</feature>
<evidence type="ECO:0000256" key="9">
    <source>
        <dbReference type="RuleBase" id="RU365067"/>
    </source>
</evidence>
<feature type="transmembrane region" description="Helical" evidence="9">
    <location>
        <begin position="473"/>
        <end position="492"/>
    </location>
</feature>
<keyword evidence="11" id="KW-1185">Reference proteome</keyword>
<keyword evidence="5" id="KW-0256">Endoplasmic reticulum</keyword>
<organism evidence="10 11">
    <name type="scientific">Ranatra chinensis</name>
    <dbReference type="NCBI Taxonomy" id="642074"/>
    <lineage>
        <taxon>Eukaryota</taxon>
        <taxon>Metazoa</taxon>
        <taxon>Ecdysozoa</taxon>
        <taxon>Arthropoda</taxon>
        <taxon>Hexapoda</taxon>
        <taxon>Insecta</taxon>
        <taxon>Pterygota</taxon>
        <taxon>Neoptera</taxon>
        <taxon>Paraneoptera</taxon>
        <taxon>Hemiptera</taxon>
        <taxon>Heteroptera</taxon>
        <taxon>Panheteroptera</taxon>
        <taxon>Nepomorpha</taxon>
        <taxon>Nepidae</taxon>
        <taxon>Ranatrinae</taxon>
        <taxon>Ranatra</taxon>
    </lineage>
</organism>
<sequence length="538" mass="60961">MGKNFLKSSLQNASFNIIYQIGFRIITFLLNAYVLRNISQAVVGVMNVRLLLLESTILFLSREAFRRACLTKTTEHNWTQVINLLWLTVPLCAVLSVLFGWIWLNILSTPEPEITVHYKVGVLAICISCVIEMCAEPLYLVSQAFLFVKLRILLDAINVTIRTLTFTILIVWKPSAAVVAFSAAQILAVVSYVVGYYTYFHFYTEMRKSRPPESPDDFPFRKLADFLPRLNSDGQALVDWKLCLLTWSFLKQGVLKQVLTEGERYVMTLFSVLTFAEQGVYDVVNNLGSLAARFLFRPIEESGYFYFSQLVHRDLPIKKQNEVQMTEAATVLRQLLRFVVSVGVAVVCFGQAYSRLLLALYGGTGLAEGVGPMLLRTHCLAILLLALNGTTECYALATMNTAQLDRYNHVMAFLSIGFLFFSWLLTLLFGSVGFILANCCNMAARISHSVIFIHKRYLDTAYKPLKGIIPGKLFLMVVISSAIITMYSEVRFYERSKITHFCIGAVSFFLSVGVWIYEEFDIVKSIYAKVRKHPTKEQ</sequence>
<feature type="transmembrane region" description="Helical" evidence="9">
    <location>
        <begin position="116"/>
        <end position="140"/>
    </location>
</feature>
<feature type="transmembrane region" description="Helical" evidence="9">
    <location>
        <begin position="498"/>
        <end position="517"/>
    </location>
</feature>
<feature type="transmembrane region" description="Helical" evidence="9">
    <location>
        <begin position="152"/>
        <end position="172"/>
    </location>
</feature>
<dbReference type="Proteomes" id="UP001558652">
    <property type="component" value="Unassembled WGS sequence"/>
</dbReference>
<gene>
    <name evidence="10" type="ORF">AAG570_004508</name>
</gene>
<keyword evidence="7 9" id="KW-0472">Membrane</keyword>
<comment type="similarity">
    <text evidence="3 9">Belongs to the RFT1 family.</text>
</comment>
<evidence type="ECO:0000256" key="6">
    <source>
        <dbReference type="ARBA" id="ARBA00022989"/>
    </source>
</evidence>